<gene>
    <name evidence="1" type="ORF">PSON_ATCC_30995.1.T0550094</name>
</gene>
<protein>
    <submittedName>
        <fullName evidence="1">Uncharacterized protein</fullName>
    </submittedName>
</protein>
<sequence>MEQYREIHNQILRSSGKEEHRKVDTNRIRKVPNYGYFDQWRYSNVRCNEHQDQWFNREHILEHLVTGWPNGQKWAMELEELNEWILSEKNFGIRCAEKKNKIMRYISNKIRKIIEQHGIFFNKKQQRWDKKEDQNDF</sequence>
<dbReference type="Proteomes" id="UP000692954">
    <property type="component" value="Unassembled WGS sequence"/>
</dbReference>
<dbReference type="EMBL" id="CAJJDN010000055">
    <property type="protein sequence ID" value="CAD8089996.1"/>
    <property type="molecule type" value="Genomic_DNA"/>
</dbReference>
<dbReference type="AlphaFoldDB" id="A0A8S1NHZ8"/>
<organism evidence="1 2">
    <name type="scientific">Paramecium sonneborni</name>
    <dbReference type="NCBI Taxonomy" id="65129"/>
    <lineage>
        <taxon>Eukaryota</taxon>
        <taxon>Sar</taxon>
        <taxon>Alveolata</taxon>
        <taxon>Ciliophora</taxon>
        <taxon>Intramacronucleata</taxon>
        <taxon>Oligohymenophorea</taxon>
        <taxon>Peniculida</taxon>
        <taxon>Parameciidae</taxon>
        <taxon>Paramecium</taxon>
    </lineage>
</organism>
<evidence type="ECO:0000313" key="1">
    <source>
        <dbReference type="EMBL" id="CAD8089996.1"/>
    </source>
</evidence>
<accession>A0A8S1NHZ8</accession>
<proteinExistence type="predicted"/>
<comment type="caution">
    <text evidence="1">The sequence shown here is derived from an EMBL/GenBank/DDBJ whole genome shotgun (WGS) entry which is preliminary data.</text>
</comment>
<evidence type="ECO:0000313" key="2">
    <source>
        <dbReference type="Proteomes" id="UP000692954"/>
    </source>
</evidence>
<name>A0A8S1NHZ8_9CILI</name>
<reference evidence="1" key="1">
    <citation type="submission" date="2021-01" db="EMBL/GenBank/DDBJ databases">
        <authorList>
            <consortium name="Genoscope - CEA"/>
            <person name="William W."/>
        </authorList>
    </citation>
    <scope>NUCLEOTIDE SEQUENCE</scope>
</reference>
<keyword evidence="2" id="KW-1185">Reference proteome</keyword>